<dbReference type="AlphaFoldDB" id="A0A494XCS4"/>
<dbReference type="InterPro" id="IPR050553">
    <property type="entry name" value="Thioredoxin_ResA/DsbE_sf"/>
</dbReference>
<name>A0A494XCS4_9BURK</name>
<evidence type="ECO:0000259" key="5">
    <source>
        <dbReference type="PROSITE" id="PS51352"/>
    </source>
</evidence>
<comment type="subcellular location">
    <subcellularLocation>
        <location evidence="1">Cell envelope</location>
    </subcellularLocation>
</comment>
<dbReference type="GO" id="GO:0016491">
    <property type="term" value="F:oxidoreductase activity"/>
    <property type="evidence" value="ECO:0007669"/>
    <property type="project" value="InterPro"/>
</dbReference>
<comment type="caution">
    <text evidence="6">The sequence shown here is derived from an EMBL/GenBank/DDBJ whole genome shotgun (WGS) entry which is preliminary data.</text>
</comment>
<dbReference type="PANTHER" id="PTHR42852:SF6">
    <property type="entry name" value="THIOL:DISULFIDE INTERCHANGE PROTEIN DSBE"/>
    <property type="match status" value="1"/>
</dbReference>
<gene>
    <name evidence="6" type="ORF">D7S86_21305</name>
</gene>
<dbReference type="InterPro" id="IPR036249">
    <property type="entry name" value="Thioredoxin-like_sf"/>
</dbReference>
<dbReference type="RefSeq" id="WP_121089085.1">
    <property type="nucleotide sequence ID" value="NZ_RBZU01000011.1"/>
</dbReference>
<dbReference type="OrthoDB" id="9811352at2"/>
<keyword evidence="2" id="KW-0201">Cytochrome c-type biogenesis</keyword>
<evidence type="ECO:0000313" key="7">
    <source>
        <dbReference type="Proteomes" id="UP000270342"/>
    </source>
</evidence>
<organism evidence="6 7">
    <name type="scientific">Pararobbsia silviterrae</name>
    <dbReference type="NCBI Taxonomy" id="1792498"/>
    <lineage>
        <taxon>Bacteria</taxon>
        <taxon>Pseudomonadati</taxon>
        <taxon>Pseudomonadota</taxon>
        <taxon>Betaproteobacteria</taxon>
        <taxon>Burkholderiales</taxon>
        <taxon>Burkholderiaceae</taxon>
        <taxon>Pararobbsia</taxon>
    </lineage>
</organism>
<dbReference type="InterPro" id="IPR013766">
    <property type="entry name" value="Thioredoxin_domain"/>
</dbReference>
<evidence type="ECO:0000313" key="6">
    <source>
        <dbReference type="EMBL" id="RKP48555.1"/>
    </source>
</evidence>
<dbReference type="GO" id="GO:0017004">
    <property type="term" value="P:cytochrome complex assembly"/>
    <property type="evidence" value="ECO:0007669"/>
    <property type="project" value="UniProtKB-KW"/>
</dbReference>
<dbReference type="CDD" id="cd02966">
    <property type="entry name" value="TlpA_like_family"/>
    <property type="match status" value="1"/>
</dbReference>
<keyword evidence="4" id="KW-0676">Redox-active center</keyword>
<accession>A0A494XCS4</accession>
<sequence>MARRFLVPGLLACIALLTGIFAGPRLVEWASGAEHGPDNAVATLWATTLPAPDNTAQALAQFRGKPLVVNFWASWCGPCIAEMPALATLHKHYAAKGINFVGIAVDTAPNVQGFVHRVNVDYPLVIAGFGGGDLARQFGDEQGALPFTVVIDASGKVRSTTLGQVKPEQLARTLDAL</sequence>
<dbReference type="EMBL" id="RBZU01000011">
    <property type="protein sequence ID" value="RKP48555.1"/>
    <property type="molecule type" value="Genomic_DNA"/>
</dbReference>
<dbReference type="Gene3D" id="3.40.30.10">
    <property type="entry name" value="Glutaredoxin"/>
    <property type="match status" value="1"/>
</dbReference>
<keyword evidence="7" id="KW-1185">Reference proteome</keyword>
<dbReference type="Pfam" id="PF08534">
    <property type="entry name" value="Redoxin"/>
    <property type="match status" value="1"/>
</dbReference>
<dbReference type="PROSITE" id="PS51352">
    <property type="entry name" value="THIOREDOXIN_2"/>
    <property type="match status" value="1"/>
</dbReference>
<evidence type="ECO:0000256" key="3">
    <source>
        <dbReference type="ARBA" id="ARBA00023157"/>
    </source>
</evidence>
<dbReference type="Proteomes" id="UP000270342">
    <property type="component" value="Unassembled WGS sequence"/>
</dbReference>
<evidence type="ECO:0000256" key="1">
    <source>
        <dbReference type="ARBA" id="ARBA00004196"/>
    </source>
</evidence>
<reference evidence="6 7" key="1">
    <citation type="submission" date="2018-10" db="EMBL/GenBank/DDBJ databases">
        <title>Robbsia sp. DHC34, isolated from soil.</title>
        <authorList>
            <person name="Gao Z.-H."/>
            <person name="Qiu L.-H."/>
        </authorList>
    </citation>
    <scope>NUCLEOTIDE SEQUENCE [LARGE SCALE GENOMIC DNA]</scope>
    <source>
        <strain evidence="6 7">DHC34</strain>
    </source>
</reference>
<feature type="domain" description="Thioredoxin" evidence="5">
    <location>
        <begin position="45"/>
        <end position="177"/>
    </location>
</feature>
<evidence type="ECO:0000256" key="4">
    <source>
        <dbReference type="ARBA" id="ARBA00023284"/>
    </source>
</evidence>
<proteinExistence type="predicted"/>
<evidence type="ECO:0000256" key="2">
    <source>
        <dbReference type="ARBA" id="ARBA00022748"/>
    </source>
</evidence>
<keyword evidence="3" id="KW-1015">Disulfide bond</keyword>
<protein>
    <submittedName>
        <fullName evidence="6">TlpA family protein disulfide reductase</fullName>
    </submittedName>
</protein>
<dbReference type="GO" id="GO:0030313">
    <property type="term" value="C:cell envelope"/>
    <property type="evidence" value="ECO:0007669"/>
    <property type="project" value="UniProtKB-SubCell"/>
</dbReference>
<dbReference type="InterPro" id="IPR013740">
    <property type="entry name" value="Redoxin"/>
</dbReference>
<dbReference type="SUPFAM" id="SSF52833">
    <property type="entry name" value="Thioredoxin-like"/>
    <property type="match status" value="1"/>
</dbReference>
<dbReference type="PANTHER" id="PTHR42852">
    <property type="entry name" value="THIOL:DISULFIDE INTERCHANGE PROTEIN DSBE"/>
    <property type="match status" value="1"/>
</dbReference>